<dbReference type="InterPro" id="IPR021533">
    <property type="entry name" value="PepSY-like"/>
</dbReference>
<dbReference type="Gene3D" id="3.10.450.360">
    <property type="match status" value="1"/>
</dbReference>
<dbReference type="OrthoDB" id="1121502at2"/>
<evidence type="ECO:0000259" key="1">
    <source>
        <dbReference type="Pfam" id="PF11396"/>
    </source>
</evidence>
<feature type="domain" description="Putative beta-lactamase-inhibitor-like PepSY-like" evidence="1">
    <location>
        <begin position="55"/>
        <end position="139"/>
    </location>
</feature>
<accession>A0A431U8F9</accession>
<dbReference type="EMBL" id="RXOF01000001">
    <property type="protein sequence ID" value="RTQ53317.1"/>
    <property type="molecule type" value="Genomic_DNA"/>
</dbReference>
<dbReference type="Proteomes" id="UP000282184">
    <property type="component" value="Unassembled WGS sequence"/>
</dbReference>
<gene>
    <name evidence="2" type="ORF">EJV47_00840</name>
</gene>
<dbReference type="PROSITE" id="PS51257">
    <property type="entry name" value="PROKAR_LIPOPROTEIN"/>
    <property type="match status" value="1"/>
</dbReference>
<dbReference type="AlphaFoldDB" id="A0A431U8F9"/>
<dbReference type="SUPFAM" id="SSF160574">
    <property type="entry name" value="BT0923-like"/>
    <property type="match status" value="1"/>
</dbReference>
<proteinExistence type="predicted"/>
<comment type="caution">
    <text evidence="2">The sequence shown here is derived from an EMBL/GenBank/DDBJ whole genome shotgun (WGS) entry which is preliminary data.</text>
</comment>
<dbReference type="RefSeq" id="WP_126691243.1">
    <property type="nucleotide sequence ID" value="NZ_RXOF01000001.1"/>
</dbReference>
<sequence length="153" mass="16881">MNSPKYLLLLPAALLLACNKDNDVKPNQVPEAVRSSLAARFPSTTDLEWKKVGSDYEADFEVNTVDHDALFTAAGELVKYKLDIPTTELPEAVRTAISQQYSGLTIDDAERLHISGSEAVLYQVELDRPGNDPDHHLVFAADGQQPAQPAYWD</sequence>
<protein>
    <recommendedName>
        <fullName evidence="1">Putative beta-lactamase-inhibitor-like PepSY-like domain-containing protein</fullName>
    </recommendedName>
</protein>
<organism evidence="2 3">
    <name type="scientific">Hymenobacter gummosus</name>
    <dbReference type="NCBI Taxonomy" id="1776032"/>
    <lineage>
        <taxon>Bacteria</taxon>
        <taxon>Pseudomonadati</taxon>
        <taxon>Bacteroidota</taxon>
        <taxon>Cytophagia</taxon>
        <taxon>Cytophagales</taxon>
        <taxon>Hymenobacteraceae</taxon>
        <taxon>Hymenobacter</taxon>
    </lineage>
</organism>
<evidence type="ECO:0000313" key="3">
    <source>
        <dbReference type="Proteomes" id="UP000282184"/>
    </source>
</evidence>
<dbReference type="Pfam" id="PF11396">
    <property type="entry name" value="PepSY_like"/>
    <property type="match status" value="1"/>
</dbReference>
<evidence type="ECO:0000313" key="2">
    <source>
        <dbReference type="EMBL" id="RTQ53317.1"/>
    </source>
</evidence>
<reference evidence="2 3" key="1">
    <citation type="submission" date="2018-12" db="EMBL/GenBank/DDBJ databases">
        <title>Hymenobacter gummosus sp. nov., isolated from a spring.</title>
        <authorList>
            <person name="Nie L."/>
        </authorList>
    </citation>
    <scope>NUCLEOTIDE SEQUENCE [LARGE SCALE GENOMIC DNA]</scope>
    <source>
        <strain evidence="2 3">KCTC 52166</strain>
    </source>
</reference>
<keyword evidence="3" id="KW-1185">Reference proteome</keyword>
<name>A0A431U8F9_9BACT</name>